<evidence type="ECO:0000256" key="1">
    <source>
        <dbReference type="SAM" id="Phobius"/>
    </source>
</evidence>
<feature type="transmembrane region" description="Helical" evidence="1">
    <location>
        <begin position="115"/>
        <end position="147"/>
    </location>
</feature>
<feature type="transmembrane region" description="Helical" evidence="1">
    <location>
        <begin position="38"/>
        <end position="59"/>
    </location>
</feature>
<keyword evidence="1" id="KW-0472">Membrane</keyword>
<accession>A0ABT9W5I7</accession>
<dbReference type="InterPro" id="IPR025918">
    <property type="entry name" value="YIEGIA"/>
</dbReference>
<dbReference type="Pfam" id="PF14045">
    <property type="entry name" value="YIEGIA"/>
    <property type="match status" value="1"/>
</dbReference>
<name>A0ABT9W5I7_9BACI</name>
<reference evidence="2 3" key="1">
    <citation type="submission" date="2023-07" db="EMBL/GenBank/DDBJ databases">
        <title>Genomic Encyclopedia of Type Strains, Phase IV (KMG-IV): sequencing the most valuable type-strain genomes for metagenomic binning, comparative biology and taxonomic classification.</title>
        <authorList>
            <person name="Goeker M."/>
        </authorList>
    </citation>
    <scope>NUCLEOTIDE SEQUENCE [LARGE SCALE GENOMIC DNA]</scope>
    <source>
        <strain evidence="2 3">DSM 12751</strain>
    </source>
</reference>
<dbReference type="EMBL" id="JAUSTY010000036">
    <property type="protein sequence ID" value="MDQ0168513.1"/>
    <property type="molecule type" value="Genomic_DNA"/>
</dbReference>
<feature type="transmembrane region" description="Helical" evidence="1">
    <location>
        <begin position="6"/>
        <end position="26"/>
    </location>
</feature>
<evidence type="ECO:0000313" key="3">
    <source>
        <dbReference type="Proteomes" id="UP001235840"/>
    </source>
</evidence>
<keyword evidence="1" id="KW-1133">Transmembrane helix</keyword>
<evidence type="ECO:0000313" key="2">
    <source>
        <dbReference type="EMBL" id="MDQ0168513.1"/>
    </source>
</evidence>
<gene>
    <name evidence="2" type="ORF">J2S11_004475</name>
</gene>
<dbReference type="Proteomes" id="UP001235840">
    <property type="component" value="Unassembled WGS sequence"/>
</dbReference>
<sequence length="300" mass="33448">MEDYILPTVLGVVMGFAGRLVMLRTDYRQYPTYPHGDIIHLALGLIAAALGSIAVPALYEHEYTAITFLSLAAQQFREVRNMERNTLTELDSMEMVSRGRTYIEGIAMAFEGRNYLVIFIAFMTSLTTMLVNWWVGVVVGFVVLIIAQYFKSGKKLQQVADISSGHLRFDGPDLFVEDIHIMNIGLKEAQEIIMQKGLGFILTPKSMDSVVTLSNLGQRQAILHDLSVGLGVYRDSGNPSLVPISKRDRDDGRLAVFFLPQIKNTERGMKVISQVPVLENAVRMPSESDVMKLSKKRGSS</sequence>
<keyword evidence="1" id="KW-0812">Transmembrane</keyword>
<organism evidence="2 3">
    <name type="scientific">Caldalkalibacillus horti</name>
    <dbReference type="NCBI Taxonomy" id="77523"/>
    <lineage>
        <taxon>Bacteria</taxon>
        <taxon>Bacillati</taxon>
        <taxon>Bacillota</taxon>
        <taxon>Bacilli</taxon>
        <taxon>Bacillales</taxon>
        <taxon>Bacillaceae</taxon>
        <taxon>Caldalkalibacillus</taxon>
    </lineage>
</organism>
<comment type="caution">
    <text evidence="2">The sequence shown here is derived from an EMBL/GenBank/DDBJ whole genome shotgun (WGS) entry which is preliminary data.</text>
</comment>
<protein>
    <recommendedName>
        <fullName evidence="4">YIEGIA protein</fullName>
    </recommendedName>
</protein>
<evidence type="ECO:0008006" key="4">
    <source>
        <dbReference type="Google" id="ProtNLM"/>
    </source>
</evidence>
<keyword evidence="3" id="KW-1185">Reference proteome</keyword>
<dbReference type="RefSeq" id="WP_307398298.1">
    <property type="nucleotide sequence ID" value="NZ_BAAADK010000024.1"/>
</dbReference>
<proteinExistence type="predicted"/>